<dbReference type="Pfam" id="PF07687">
    <property type="entry name" value="M20_dimer"/>
    <property type="match status" value="1"/>
</dbReference>
<accession>A0A518INN2</accession>
<dbReference type="FunFam" id="3.30.70.360:FF:000001">
    <property type="entry name" value="N-acetyldiaminopimelate deacetylase"/>
    <property type="match status" value="1"/>
</dbReference>
<dbReference type="RefSeq" id="WP_145282313.1">
    <property type="nucleotide sequence ID" value="NZ_CP036318.1"/>
</dbReference>
<reference evidence="5 6" key="1">
    <citation type="submission" date="2019-02" db="EMBL/GenBank/DDBJ databases">
        <title>Deep-cultivation of Planctomycetes and their phenomic and genomic characterization uncovers novel biology.</title>
        <authorList>
            <person name="Wiegand S."/>
            <person name="Jogler M."/>
            <person name="Boedeker C."/>
            <person name="Pinto D."/>
            <person name="Vollmers J."/>
            <person name="Rivas-Marin E."/>
            <person name="Kohn T."/>
            <person name="Peeters S.H."/>
            <person name="Heuer A."/>
            <person name="Rast P."/>
            <person name="Oberbeckmann S."/>
            <person name="Bunk B."/>
            <person name="Jeske O."/>
            <person name="Meyerdierks A."/>
            <person name="Storesund J.E."/>
            <person name="Kallscheuer N."/>
            <person name="Luecker S."/>
            <person name="Lage O.M."/>
            <person name="Pohl T."/>
            <person name="Merkel B.J."/>
            <person name="Hornburger P."/>
            <person name="Mueller R.-W."/>
            <person name="Bruemmer F."/>
            <person name="Labrenz M."/>
            <person name="Spormann A.M."/>
            <person name="Op den Camp H."/>
            <person name="Overmann J."/>
            <person name="Amann R."/>
            <person name="Jetten M.S.M."/>
            <person name="Mascher T."/>
            <person name="Medema M.H."/>
            <person name="Devos D.P."/>
            <person name="Kaster A.-K."/>
            <person name="Ovreas L."/>
            <person name="Rohde M."/>
            <person name="Galperin M.Y."/>
            <person name="Jogler C."/>
        </authorList>
    </citation>
    <scope>NUCLEOTIDE SEQUENCE [LARGE SCALE GENOMIC DNA]</scope>
    <source>
        <strain evidence="5 6">Mal33</strain>
    </source>
</reference>
<evidence type="ECO:0000256" key="3">
    <source>
        <dbReference type="SAM" id="SignalP"/>
    </source>
</evidence>
<feature type="binding site" evidence="2">
    <location>
        <position position="205"/>
    </location>
    <ligand>
        <name>Mn(2+)</name>
        <dbReference type="ChEBI" id="CHEBI:29035"/>
        <label>2</label>
    </ligand>
</feature>
<dbReference type="GO" id="GO:0019877">
    <property type="term" value="P:diaminopimelate biosynthetic process"/>
    <property type="evidence" value="ECO:0007669"/>
    <property type="project" value="UniProtKB-ARBA"/>
</dbReference>
<dbReference type="Gene3D" id="3.30.70.360">
    <property type="match status" value="1"/>
</dbReference>
<dbReference type="SUPFAM" id="SSF53187">
    <property type="entry name" value="Zn-dependent exopeptidases"/>
    <property type="match status" value="1"/>
</dbReference>
<sequence length="443" mass="47921" precursor="true">MFRQLSRVFLFAVIASPVWAKEPTQDLPSTETPAVVKAWVESHLENLIADYRWFHTHPELSFEERETSARIAKLWREAGFDVTTEVGGFGVVAILENGPGPCLMLRTDLDALPLVEKTQLAYASQVTTQNTDGTDTGVMHACGHDVHMTNLVGVAQFLAGHRNLWQGTLMLVGQPAEERGAGAKAMLEDGLFTRFQKPDFAIALHVGSDVAAGKVETLAGFAMANVDSVDITMIGRGGHGSAPHTTIDPIVQAAALVMDLQTIVSREIKPLDPAVVTVGSIHGGTKHNIIGDRCHLQLTVRSYDPKVREKLLAAIERKAKAVAVSFAAPEPEISIAEGTPSLRNDDQLAARITTVFQKLLGEANVSTPTPSMGGEDFSRYGRAGVPILMYRLGSVEARRLERYEELGTNPPSLHSSLYYPDIEPTLTTGLQTMVAAALEILGK</sequence>
<keyword evidence="2" id="KW-0479">Metal-binding</keyword>
<dbReference type="NCBIfam" id="TIGR01891">
    <property type="entry name" value="amidohydrolases"/>
    <property type="match status" value="1"/>
</dbReference>
<dbReference type="GO" id="GO:0046872">
    <property type="term" value="F:metal ion binding"/>
    <property type="evidence" value="ECO:0007669"/>
    <property type="project" value="UniProtKB-KW"/>
</dbReference>
<organism evidence="5 6">
    <name type="scientific">Rosistilla oblonga</name>
    <dbReference type="NCBI Taxonomy" id="2527990"/>
    <lineage>
        <taxon>Bacteria</taxon>
        <taxon>Pseudomonadati</taxon>
        <taxon>Planctomycetota</taxon>
        <taxon>Planctomycetia</taxon>
        <taxon>Pirellulales</taxon>
        <taxon>Pirellulaceae</taxon>
        <taxon>Rosistilla</taxon>
    </lineage>
</organism>
<dbReference type="InterPro" id="IPR036264">
    <property type="entry name" value="Bact_exopeptidase_dim_dom"/>
</dbReference>
<dbReference type="PIRSF" id="PIRSF005962">
    <property type="entry name" value="Pept_M20D_amidohydro"/>
    <property type="match status" value="1"/>
</dbReference>
<dbReference type="PANTHER" id="PTHR11014">
    <property type="entry name" value="PEPTIDASE M20 FAMILY MEMBER"/>
    <property type="match status" value="1"/>
</dbReference>
<evidence type="ECO:0000259" key="4">
    <source>
        <dbReference type="Pfam" id="PF07687"/>
    </source>
</evidence>
<dbReference type="SUPFAM" id="SSF55031">
    <property type="entry name" value="Bacterial exopeptidase dimerisation domain"/>
    <property type="match status" value="1"/>
</dbReference>
<dbReference type="InterPro" id="IPR017439">
    <property type="entry name" value="Amidohydrolase"/>
</dbReference>
<comment type="cofactor">
    <cofactor evidence="2">
        <name>Mn(2+)</name>
        <dbReference type="ChEBI" id="CHEBI:29035"/>
    </cofactor>
    <text evidence="2">The Mn(2+) ion enhances activity.</text>
</comment>
<dbReference type="InterPro" id="IPR011650">
    <property type="entry name" value="Peptidase_M20_dimer"/>
</dbReference>
<dbReference type="EC" id="3.-.-.-" evidence="5"/>
<keyword evidence="2" id="KW-0464">Manganese</keyword>
<evidence type="ECO:0000313" key="5">
    <source>
        <dbReference type="EMBL" id="QDV54672.1"/>
    </source>
</evidence>
<feature type="binding site" evidence="2">
    <location>
        <position position="142"/>
    </location>
    <ligand>
        <name>Mn(2+)</name>
        <dbReference type="ChEBI" id="CHEBI:29035"/>
        <label>2</label>
    </ligand>
</feature>
<keyword evidence="6" id="KW-1185">Reference proteome</keyword>
<feature type="signal peptide" evidence="3">
    <location>
        <begin position="1"/>
        <end position="20"/>
    </location>
</feature>
<evidence type="ECO:0000313" key="6">
    <source>
        <dbReference type="Proteomes" id="UP000316770"/>
    </source>
</evidence>
<evidence type="ECO:0000256" key="2">
    <source>
        <dbReference type="PIRSR" id="PIRSR005962-1"/>
    </source>
</evidence>
<keyword evidence="3" id="KW-0732">Signal</keyword>
<dbReference type="InterPro" id="IPR002933">
    <property type="entry name" value="Peptidase_M20"/>
</dbReference>
<dbReference type="Pfam" id="PF01546">
    <property type="entry name" value="Peptidase_M20"/>
    <property type="match status" value="1"/>
</dbReference>
<protein>
    <submittedName>
        <fullName evidence="5">Putative hydrolase YxeP</fullName>
        <ecNumber evidence="5">3.-.-.-</ecNumber>
    </submittedName>
</protein>
<feature type="chain" id="PRO_5021824635" evidence="3">
    <location>
        <begin position="21"/>
        <end position="443"/>
    </location>
</feature>
<dbReference type="EMBL" id="CP036318">
    <property type="protein sequence ID" value="QDV54672.1"/>
    <property type="molecule type" value="Genomic_DNA"/>
</dbReference>
<dbReference type="Gene3D" id="3.40.630.10">
    <property type="entry name" value="Zn peptidases"/>
    <property type="match status" value="1"/>
</dbReference>
<dbReference type="GO" id="GO:0050118">
    <property type="term" value="F:N-acetyldiaminopimelate deacetylase activity"/>
    <property type="evidence" value="ECO:0007669"/>
    <property type="project" value="UniProtKB-ARBA"/>
</dbReference>
<name>A0A518INN2_9BACT</name>
<evidence type="ECO:0000256" key="1">
    <source>
        <dbReference type="ARBA" id="ARBA00022801"/>
    </source>
</evidence>
<dbReference type="PANTHER" id="PTHR11014:SF63">
    <property type="entry name" value="METALLOPEPTIDASE, PUTATIVE (AFU_ORTHOLOGUE AFUA_6G09600)-RELATED"/>
    <property type="match status" value="1"/>
</dbReference>
<feature type="binding site" evidence="2">
    <location>
        <position position="144"/>
    </location>
    <ligand>
        <name>Mn(2+)</name>
        <dbReference type="ChEBI" id="CHEBI:29035"/>
        <label>2</label>
    </ligand>
</feature>
<dbReference type="Proteomes" id="UP000316770">
    <property type="component" value="Chromosome"/>
</dbReference>
<feature type="binding site" evidence="2">
    <location>
        <position position="178"/>
    </location>
    <ligand>
        <name>Mn(2+)</name>
        <dbReference type="ChEBI" id="CHEBI:29035"/>
        <label>2</label>
    </ligand>
</feature>
<feature type="binding site" evidence="2">
    <location>
        <position position="414"/>
    </location>
    <ligand>
        <name>Mn(2+)</name>
        <dbReference type="ChEBI" id="CHEBI:29035"/>
        <label>2</label>
    </ligand>
</feature>
<dbReference type="AlphaFoldDB" id="A0A518INN2"/>
<proteinExistence type="predicted"/>
<gene>
    <name evidence="5" type="primary">yxeP_1</name>
    <name evidence="5" type="ORF">Mal33_06270</name>
</gene>
<feature type="domain" description="Peptidase M20 dimerisation" evidence="4">
    <location>
        <begin position="226"/>
        <end position="324"/>
    </location>
</feature>
<keyword evidence="1 5" id="KW-0378">Hydrolase</keyword>